<proteinExistence type="predicted"/>
<feature type="compositionally biased region" description="Basic residues" evidence="1">
    <location>
        <begin position="1"/>
        <end position="11"/>
    </location>
</feature>
<sequence length="151" mass="16865">MSTVKRARGRPQFKPSATQRRTVEQMVSCGDSKRMIARALKIDEDTLNKHFVEELENGAARKRREVIDMVYKGAKKGNATLIKRLEEMTRISGAKEDLDQPENPKGKSAAPTSPRAPKRGKKEIQRDEALLAGQNSEWGEDLAPLPGTRPN</sequence>
<keyword evidence="3" id="KW-1185">Reference proteome</keyword>
<name>A0A1C2DD62_9HYPH</name>
<reference evidence="2 3" key="1">
    <citation type="submission" date="2016-08" db="EMBL/GenBank/DDBJ databases">
        <title>Whole genome sequence of Mesorhizobium sp. strain UASWS1009 isolated from industrial sewage.</title>
        <authorList>
            <person name="Crovadore J."/>
            <person name="Calmin G."/>
            <person name="Chablais R."/>
            <person name="Cochard B."/>
            <person name="Lefort F."/>
        </authorList>
    </citation>
    <scope>NUCLEOTIDE SEQUENCE [LARGE SCALE GENOMIC DNA]</scope>
    <source>
        <strain evidence="2 3">UASWS1009</strain>
    </source>
</reference>
<evidence type="ECO:0000313" key="2">
    <source>
        <dbReference type="EMBL" id="OCX12692.1"/>
    </source>
</evidence>
<feature type="region of interest" description="Disordered" evidence="1">
    <location>
        <begin position="1"/>
        <end position="26"/>
    </location>
</feature>
<accession>A0A1C2DD62</accession>
<gene>
    <name evidence="2" type="ORF">QV13_24145</name>
</gene>
<dbReference type="EMBL" id="MDEO01000036">
    <property type="protein sequence ID" value="OCX12692.1"/>
    <property type="molecule type" value="Genomic_DNA"/>
</dbReference>
<feature type="region of interest" description="Disordered" evidence="1">
    <location>
        <begin position="92"/>
        <end position="151"/>
    </location>
</feature>
<dbReference type="RefSeq" id="WP_024922448.1">
    <property type="nucleotide sequence ID" value="NZ_MDEO01000036.1"/>
</dbReference>
<evidence type="ECO:0000313" key="3">
    <source>
        <dbReference type="Proteomes" id="UP000094412"/>
    </source>
</evidence>
<dbReference type="OrthoDB" id="6039124at2"/>
<comment type="caution">
    <text evidence="2">The sequence shown here is derived from an EMBL/GenBank/DDBJ whole genome shotgun (WGS) entry which is preliminary data.</text>
</comment>
<feature type="compositionally biased region" description="Basic and acidic residues" evidence="1">
    <location>
        <begin position="92"/>
        <end position="105"/>
    </location>
</feature>
<dbReference type="STRING" id="1566387.QV13_24145"/>
<organism evidence="2 3">
    <name type="scientific">Mesorhizobium hungaricum</name>
    <dbReference type="NCBI Taxonomy" id="1566387"/>
    <lineage>
        <taxon>Bacteria</taxon>
        <taxon>Pseudomonadati</taxon>
        <taxon>Pseudomonadota</taxon>
        <taxon>Alphaproteobacteria</taxon>
        <taxon>Hyphomicrobiales</taxon>
        <taxon>Phyllobacteriaceae</taxon>
        <taxon>Mesorhizobium</taxon>
    </lineage>
</organism>
<dbReference type="Proteomes" id="UP000094412">
    <property type="component" value="Unassembled WGS sequence"/>
</dbReference>
<dbReference type="AlphaFoldDB" id="A0A1C2DD62"/>
<protein>
    <submittedName>
        <fullName evidence="2">Uncharacterized protein</fullName>
    </submittedName>
</protein>
<evidence type="ECO:0000256" key="1">
    <source>
        <dbReference type="SAM" id="MobiDB-lite"/>
    </source>
</evidence>